<organism evidence="2 3">
    <name type="scientific">Leucobacter luti</name>
    <dbReference type="NCBI Taxonomy" id="340320"/>
    <lineage>
        <taxon>Bacteria</taxon>
        <taxon>Bacillati</taxon>
        <taxon>Actinomycetota</taxon>
        <taxon>Actinomycetes</taxon>
        <taxon>Micrococcales</taxon>
        <taxon>Microbacteriaceae</taxon>
        <taxon>Leucobacter</taxon>
    </lineage>
</organism>
<keyword evidence="3" id="KW-1185">Reference proteome</keyword>
<reference evidence="2 3" key="1">
    <citation type="journal article" date="2015" name="Stand. Genomic Sci.">
        <title>Genomic Encyclopedia of Bacterial and Archaeal Type Strains, Phase III: the genomes of soil and plant-associated and newly described type strains.</title>
        <authorList>
            <person name="Whitman W.B."/>
            <person name="Woyke T."/>
            <person name="Klenk H.P."/>
            <person name="Zhou Y."/>
            <person name="Lilburn T.G."/>
            <person name="Beck B.J."/>
            <person name="De Vos P."/>
            <person name="Vandamme P."/>
            <person name="Eisen J.A."/>
            <person name="Garrity G."/>
            <person name="Hugenholtz P."/>
            <person name="Kyrpides N.C."/>
        </authorList>
    </citation>
    <scope>NUCLEOTIDE SEQUENCE [LARGE SCALE GENOMIC DNA]</scope>
    <source>
        <strain evidence="2 3">RF6</strain>
    </source>
</reference>
<dbReference type="EMBL" id="SHKI01000002">
    <property type="protein sequence ID" value="RZT68861.1"/>
    <property type="molecule type" value="Genomic_DNA"/>
</dbReference>
<dbReference type="Proteomes" id="UP000291832">
    <property type="component" value="Unassembled WGS sequence"/>
</dbReference>
<name>A0A4Q7U5D5_9MICO</name>
<gene>
    <name evidence="2" type="ORF">EV139_0592</name>
</gene>
<dbReference type="AlphaFoldDB" id="A0A4Q7U5D5"/>
<evidence type="ECO:0000313" key="3">
    <source>
        <dbReference type="Proteomes" id="UP000291832"/>
    </source>
</evidence>
<sequence>MADPARISAPTGSARAKSGGAAPGTPARSAGVAPAAPAGPPAPVTPSDPRSAAIHAKLYAAAEALGASGAAFSVAGLTREAGVSRSVFYVHFADLRDFALHLQQTRFHEIAAAAEVERGANASEAMLQANRRLVAHFSANRQLYRAVFALGGTSDAQRGTAAEIRAALLRHISIAATLPPGIAAELVASYFAYAVTGILADWLNDPAATDEESLALHLFALLPPWLYGGSLSSVGSTDGD</sequence>
<evidence type="ECO:0000256" key="1">
    <source>
        <dbReference type="SAM" id="MobiDB-lite"/>
    </source>
</evidence>
<dbReference type="SUPFAM" id="SSF46689">
    <property type="entry name" value="Homeodomain-like"/>
    <property type="match status" value="1"/>
</dbReference>
<accession>A0A4Q7U5D5</accession>
<feature type="compositionally biased region" description="Low complexity" evidence="1">
    <location>
        <begin position="25"/>
        <end position="36"/>
    </location>
</feature>
<dbReference type="InterPro" id="IPR009057">
    <property type="entry name" value="Homeodomain-like_sf"/>
</dbReference>
<feature type="compositionally biased region" description="Pro residues" evidence="1">
    <location>
        <begin position="37"/>
        <end position="46"/>
    </location>
</feature>
<comment type="caution">
    <text evidence="2">The sequence shown here is derived from an EMBL/GenBank/DDBJ whole genome shotgun (WGS) entry which is preliminary data.</text>
</comment>
<protein>
    <submittedName>
        <fullName evidence="2">TetR family transcriptional regulator</fullName>
    </submittedName>
</protein>
<dbReference type="Gene3D" id="1.10.357.10">
    <property type="entry name" value="Tetracycline Repressor, domain 2"/>
    <property type="match status" value="1"/>
</dbReference>
<evidence type="ECO:0000313" key="2">
    <source>
        <dbReference type="EMBL" id="RZT68861.1"/>
    </source>
</evidence>
<dbReference type="RefSeq" id="WP_130452798.1">
    <property type="nucleotide sequence ID" value="NZ_QYAG01000005.1"/>
</dbReference>
<proteinExistence type="predicted"/>
<feature type="region of interest" description="Disordered" evidence="1">
    <location>
        <begin position="1"/>
        <end position="49"/>
    </location>
</feature>
<dbReference type="OrthoDB" id="3196926at2"/>